<dbReference type="GO" id="GO:0008273">
    <property type="term" value="F:calcium, potassium:sodium antiporter activity"/>
    <property type="evidence" value="ECO:0007669"/>
    <property type="project" value="TreeGrafter"/>
</dbReference>
<protein>
    <submittedName>
        <fullName evidence="7">Calcium/sodium:proton antiporter</fullName>
    </submittedName>
</protein>
<dbReference type="STRING" id="1513271.XM47_11120"/>
<dbReference type="GO" id="GO:0005886">
    <property type="term" value="C:plasma membrane"/>
    <property type="evidence" value="ECO:0007669"/>
    <property type="project" value="TreeGrafter"/>
</dbReference>
<keyword evidence="8" id="KW-1185">Reference proteome</keyword>
<evidence type="ECO:0000256" key="3">
    <source>
        <dbReference type="ARBA" id="ARBA00022989"/>
    </source>
</evidence>
<feature type="transmembrane region" description="Helical" evidence="5">
    <location>
        <begin position="306"/>
        <end position="324"/>
    </location>
</feature>
<dbReference type="EMBL" id="LAZL01000016">
    <property type="protein sequence ID" value="KMT65025.1"/>
    <property type="molecule type" value="Genomic_DNA"/>
</dbReference>
<keyword evidence="2 5" id="KW-0812">Transmembrane</keyword>
<dbReference type="PANTHER" id="PTHR10846:SF8">
    <property type="entry name" value="INNER MEMBRANE PROTEIN YRBG"/>
    <property type="match status" value="1"/>
</dbReference>
<accession>A0A0J8GQI0</accession>
<dbReference type="InterPro" id="IPR004481">
    <property type="entry name" value="K/Na/Ca-exchanger"/>
</dbReference>
<dbReference type="PATRIC" id="fig|1513271.3.peg.2266"/>
<feature type="transmembrane region" description="Helical" evidence="5">
    <location>
        <begin position="211"/>
        <end position="234"/>
    </location>
</feature>
<feature type="transmembrane region" description="Helical" evidence="5">
    <location>
        <begin position="28"/>
        <end position="48"/>
    </location>
</feature>
<feature type="transmembrane region" description="Helical" evidence="5">
    <location>
        <begin position="176"/>
        <end position="199"/>
    </location>
</feature>
<dbReference type="GO" id="GO:0005262">
    <property type="term" value="F:calcium channel activity"/>
    <property type="evidence" value="ECO:0007669"/>
    <property type="project" value="TreeGrafter"/>
</dbReference>
<sequence>MLEQLLILLVSLATLVWSADKFVFGAAAFARNLGLSPLIIGLTIVAMGSSAPEMMVAATASIDGKIDTAIGNVIGSNITNITLVLGFTALLKPMLVGSMTIRRELPIILATSSVAVFFLYDLNFERWEGIALLVLFVLTIGYLTVSSVAKAKSGEKDLFDEEVSDDVPEGVATSKAIMWLVVGLALLLISSEFLVGSAVEIAKFFGLSDLIIGLTIIAIGTSLPELAASIAGILKNEDDLALGSIVGSNIFNALAVLCIPALIAPGAIDPSAVTRDSWIMLGVTVLLILMAIGIKGPRSINRVEGGVLLFSFIAYQYLLFGMATSA</sequence>
<feature type="transmembrane region" description="Helical" evidence="5">
    <location>
        <begin position="69"/>
        <end position="90"/>
    </location>
</feature>
<feature type="domain" description="Sodium/calcium exchanger membrane region" evidence="6">
    <location>
        <begin position="176"/>
        <end position="320"/>
    </location>
</feature>
<dbReference type="AlphaFoldDB" id="A0A0J8GQI0"/>
<evidence type="ECO:0000313" key="8">
    <source>
        <dbReference type="Proteomes" id="UP000037600"/>
    </source>
</evidence>
<dbReference type="PANTHER" id="PTHR10846">
    <property type="entry name" value="SODIUM/POTASSIUM/CALCIUM EXCHANGER"/>
    <property type="match status" value="1"/>
</dbReference>
<organism evidence="7 8">
    <name type="scientific">Catenovulum maritimum</name>
    <dbReference type="NCBI Taxonomy" id="1513271"/>
    <lineage>
        <taxon>Bacteria</taxon>
        <taxon>Pseudomonadati</taxon>
        <taxon>Pseudomonadota</taxon>
        <taxon>Gammaproteobacteria</taxon>
        <taxon>Alteromonadales</taxon>
        <taxon>Alteromonadaceae</taxon>
        <taxon>Catenovulum</taxon>
    </lineage>
</organism>
<comment type="subcellular location">
    <subcellularLocation>
        <location evidence="1">Membrane</location>
        <topology evidence="1">Multi-pass membrane protein</topology>
    </subcellularLocation>
</comment>
<dbReference type="Pfam" id="PF01699">
    <property type="entry name" value="Na_Ca_ex"/>
    <property type="match status" value="2"/>
</dbReference>
<comment type="caution">
    <text evidence="7">The sequence shown here is derived from an EMBL/GenBank/DDBJ whole genome shotgun (WGS) entry which is preliminary data.</text>
</comment>
<name>A0A0J8GQI0_9ALTE</name>
<dbReference type="GO" id="GO:0006874">
    <property type="term" value="P:intracellular calcium ion homeostasis"/>
    <property type="evidence" value="ECO:0007669"/>
    <property type="project" value="TreeGrafter"/>
</dbReference>
<evidence type="ECO:0000256" key="5">
    <source>
        <dbReference type="SAM" id="Phobius"/>
    </source>
</evidence>
<feature type="domain" description="Sodium/calcium exchanger membrane region" evidence="6">
    <location>
        <begin position="5"/>
        <end position="144"/>
    </location>
</feature>
<gene>
    <name evidence="7" type="ORF">XM47_11120</name>
</gene>
<evidence type="ECO:0000256" key="2">
    <source>
        <dbReference type="ARBA" id="ARBA00022692"/>
    </source>
</evidence>
<dbReference type="NCBIfam" id="TIGR00367">
    <property type="entry name" value="calcium/sodium antiporter"/>
    <property type="match status" value="1"/>
</dbReference>
<evidence type="ECO:0000313" key="7">
    <source>
        <dbReference type="EMBL" id="KMT65025.1"/>
    </source>
</evidence>
<keyword evidence="4 5" id="KW-0472">Membrane</keyword>
<feature type="transmembrane region" description="Helical" evidence="5">
    <location>
        <begin position="240"/>
        <end position="265"/>
    </location>
</feature>
<evidence type="ECO:0000256" key="1">
    <source>
        <dbReference type="ARBA" id="ARBA00004141"/>
    </source>
</evidence>
<keyword evidence="3 5" id="KW-1133">Transmembrane helix</keyword>
<dbReference type="InterPro" id="IPR004837">
    <property type="entry name" value="NaCa_Exmemb"/>
</dbReference>
<evidence type="ECO:0000259" key="6">
    <source>
        <dbReference type="Pfam" id="PF01699"/>
    </source>
</evidence>
<reference evidence="7 8" key="1">
    <citation type="submission" date="2015-04" db="EMBL/GenBank/DDBJ databases">
        <title>Draft Genome Sequence of the Novel Agar-Digesting Marine Bacterium Q1.</title>
        <authorList>
            <person name="Li Y."/>
            <person name="Li D."/>
            <person name="Chen G."/>
            <person name="Du Z."/>
        </authorList>
    </citation>
    <scope>NUCLEOTIDE SEQUENCE [LARGE SCALE GENOMIC DNA]</scope>
    <source>
        <strain evidence="7 8">Q1</strain>
    </source>
</reference>
<evidence type="ECO:0000256" key="4">
    <source>
        <dbReference type="ARBA" id="ARBA00023136"/>
    </source>
</evidence>
<dbReference type="InterPro" id="IPR044880">
    <property type="entry name" value="NCX_ion-bd_dom_sf"/>
</dbReference>
<dbReference type="Gene3D" id="1.20.1420.30">
    <property type="entry name" value="NCX, central ion-binding region"/>
    <property type="match status" value="1"/>
</dbReference>
<feature type="transmembrane region" description="Helical" evidence="5">
    <location>
        <begin position="129"/>
        <end position="149"/>
    </location>
</feature>
<proteinExistence type="predicted"/>
<feature type="transmembrane region" description="Helical" evidence="5">
    <location>
        <begin position="277"/>
        <end position="294"/>
    </location>
</feature>
<dbReference type="Proteomes" id="UP000037600">
    <property type="component" value="Unassembled WGS sequence"/>
</dbReference>
<dbReference type="RefSeq" id="WP_048692509.1">
    <property type="nucleotide sequence ID" value="NZ_KQ130491.1"/>
</dbReference>
<dbReference type="OrthoDB" id="9794225at2"/>